<dbReference type="EMBL" id="BART01021055">
    <property type="protein sequence ID" value="GAG95585.1"/>
    <property type="molecule type" value="Genomic_DNA"/>
</dbReference>
<dbReference type="InterPro" id="IPR036594">
    <property type="entry name" value="Meth_synthase_dom"/>
</dbReference>
<evidence type="ECO:0000313" key="2">
    <source>
        <dbReference type="EMBL" id="GAG95585.1"/>
    </source>
</evidence>
<organism evidence="2">
    <name type="scientific">marine sediment metagenome</name>
    <dbReference type="NCBI Taxonomy" id="412755"/>
    <lineage>
        <taxon>unclassified sequences</taxon>
        <taxon>metagenomes</taxon>
        <taxon>ecological metagenomes</taxon>
    </lineage>
</organism>
<reference evidence="2" key="1">
    <citation type="journal article" date="2014" name="Front. Microbiol.">
        <title>High frequency of phylogenetically diverse reductive dehalogenase-homologous genes in deep subseafloor sedimentary metagenomes.</title>
        <authorList>
            <person name="Kawai M."/>
            <person name="Futagami T."/>
            <person name="Toyoda A."/>
            <person name="Takaki Y."/>
            <person name="Nishi S."/>
            <person name="Hori S."/>
            <person name="Arai W."/>
            <person name="Tsubouchi T."/>
            <person name="Morono Y."/>
            <person name="Uchiyama I."/>
            <person name="Ito T."/>
            <person name="Fujiyama A."/>
            <person name="Inagaki F."/>
            <person name="Takami H."/>
        </authorList>
    </citation>
    <scope>NUCLEOTIDE SEQUENCE</scope>
    <source>
        <strain evidence="2">Expedition CK06-06</strain>
    </source>
</reference>
<comment type="caution">
    <text evidence="2">The sequence shown here is derived from an EMBL/GenBank/DDBJ whole genome shotgun (WGS) entry which is preliminary data.</text>
</comment>
<dbReference type="InterPro" id="IPR003759">
    <property type="entry name" value="Cbl-bd_cap"/>
</dbReference>
<dbReference type="Pfam" id="PF02607">
    <property type="entry name" value="B12-binding_2"/>
    <property type="match status" value="1"/>
</dbReference>
<evidence type="ECO:0000259" key="1">
    <source>
        <dbReference type="SMART" id="SM01018"/>
    </source>
</evidence>
<dbReference type="Gene3D" id="1.10.1240.10">
    <property type="entry name" value="Methionine synthase domain"/>
    <property type="match status" value="1"/>
</dbReference>
<proteinExistence type="predicted"/>
<dbReference type="SUPFAM" id="SSF47644">
    <property type="entry name" value="Methionine synthase domain"/>
    <property type="match status" value="1"/>
</dbReference>
<feature type="domain" description="B12-binding N-terminal" evidence="1">
    <location>
        <begin position="4"/>
        <end position="73"/>
    </location>
</feature>
<name>X1BKN7_9ZZZZ</name>
<gene>
    <name evidence="2" type="ORF">S01H4_38960</name>
</gene>
<protein>
    <recommendedName>
        <fullName evidence="1">B12-binding N-terminal domain-containing protein</fullName>
    </recommendedName>
</protein>
<dbReference type="AlphaFoldDB" id="X1BKN7"/>
<accession>X1BKN7</accession>
<sequence>MAQEQFYGEISDAIVNLDEEKAIELAKRAITEKWNLLEVIEKGYGDGIRRIGDLWEEGEFYFKADGPKVFKSRFPNKGTIKLQRNQNFTSKADMNIWSQFKTVKVGREAVERITIILREQDHLKKDSTIAEEEYVINLPSKTQYVILQDDKEETKAKLRIQASRTRY</sequence>
<dbReference type="SMART" id="SM01018">
    <property type="entry name" value="B12-binding_2"/>
    <property type="match status" value="1"/>
</dbReference>